<reference evidence="2 3" key="1">
    <citation type="submission" date="2024-01" db="EMBL/GenBank/DDBJ databases">
        <title>The genome of the rayed Mediterranean limpet Patella caerulea (Linnaeus, 1758).</title>
        <authorList>
            <person name="Anh-Thu Weber A."/>
            <person name="Halstead-Nussloch G."/>
        </authorList>
    </citation>
    <scope>NUCLEOTIDE SEQUENCE [LARGE SCALE GENOMIC DNA]</scope>
    <source>
        <strain evidence="2">AATW-2023a</strain>
        <tissue evidence="2">Whole specimen</tissue>
    </source>
</reference>
<gene>
    <name evidence="2" type="ORF">SNE40_005928</name>
</gene>
<name>A0AAN8K0G4_PATCE</name>
<comment type="caution">
    <text evidence="2">The sequence shown here is derived from an EMBL/GenBank/DDBJ whole genome shotgun (WGS) entry which is preliminary data.</text>
</comment>
<accession>A0AAN8K0G4</accession>
<feature type="compositionally biased region" description="Polar residues" evidence="1">
    <location>
        <begin position="154"/>
        <end position="176"/>
    </location>
</feature>
<feature type="region of interest" description="Disordered" evidence="1">
    <location>
        <begin position="135"/>
        <end position="176"/>
    </location>
</feature>
<protein>
    <submittedName>
        <fullName evidence="2">Uncharacterized protein</fullName>
    </submittedName>
</protein>
<evidence type="ECO:0000313" key="3">
    <source>
        <dbReference type="Proteomes" id="UP001347796"/>
    </source>
</evidence>
<dbReference type="AlphaFoldDB" id="A0AAN8K0G4"/>
<sequence>MASSSGAISKDTPTKEFKRLTLTPRAKSNNCGVCDKSLAEDSNKRRLFQPGFGPGTEKTEAALNLQYLLNEELNFEYTLNYICRSCNGKVATAVKSVKKIKEDYYKTKERIKNIYSKQPVVKRLARSTDEDVPKCRKHLFTPGNIETGDRGPPSSMSMPTINTKGTTCGSGNSVQV</sequence>
<evidence type="ECO:0000256" key="1">
    <source>
        <dbReference type="SAM" id="MobiDB-lite"/>
    </source>
</evidence>
<dbReference type="EMBL" id="JAZGQO010000005">
    <property type="protein sequence ID" value="KAK6186640.1"/>
    <property type="molecule type" value="Genomic_DNA"/>
</dbReference>
<proteinExistence type="predicted"/>
<evidence type="ECO:0000313" key="2">
    <source>
        <dbReference type="EMBL" id="KAK6186640.1"/>
    </source>
</evidence>
<organism evidence="2 3">
    <name type="scientific">Patella caerulea</name>
    <name type="common">Rayed Mediterranean limpet</name>
    <dbReference type="NCBI Taxonomy" id="87958"/>
    <lineage>
        <taxon>Eukaryota</taxon>
        <taxon>Metazoa</taxon>
        <taxon>Spiralia</taxon>
        <taxon>Lophotrochozoa</taxon>
        <taxon>Mollusca</taxon>
        <taxon>Gastropoda</taxon>
        <taxon>Patellogastropoda</taxon>
        <taxon>Patelloidea</taxon>
        <taxon>Patellidae</taxon>
        <taxon>Patella</taxon>
    </lineage>
</organism>
<keyword evidence="3" id="KW-1185">Reference proteome</keyword>
<dbReference type="Proteomes" id="UP001347796">
    <property type="component" value="Unassembled WGS sequence"/>
</dbReference>